<reference evidence="12" key="1">
    <citation type="journal article" date="2020" name="Fungal Divers.">
        <title>Resolving the Mortierellaceae phylogeny through synthesis of multi-gene phylogenetics and phylogenomics.</title>
        <authorList>
            <person name="Vandepol N."/>
            <person name="Liber J."/>
            <person name="Desiro A."/>
            <person name="Na H."/>
            <person name="Kennedy M."/>
            <person name="Barry K."/>
            <person name="Grigoriev I.V."/>
            <person name="Miller A.N."/>
            <person name="O'Donnell K."/>
            <person name="Stajich J.E."/>
            <person name="Bonito G."/>
        </authorList>
    </citation>
    <scope>NUCLEOTIDE SEQUENCE</scope>
    <source>
        <strain evidence="12">BC1065</strain>
    </source>
</reference>
<evidence type="ECO:0000256" key="9">
    <source>
        <dbReference type="SAM" id="Phobius"/>
    </source>
</evidence>
<organism evidence="12 13">
    <name type="scientific">Actinomortierella ambigua</name>
    <dbReference type="NCBI Taxonomy" id="1343610"/>
    <lineage>
        <taxon>Eukaryota</taxon>
        <taxon>Fungi</taxon>
        <taxon>Fungi incertae sedis</taxon>
        <taxon>Mucoromycota</taxon>
        <taxon>Mortierellomycotina</taxon>
        <taxon>Mortierellomycetes</taxon>
        <taxon>Mortierellales</taxon>
        <taxon>Mortierellaceae</taxon>
        <taxon>Actinomortierella</taxon>
    </lineage>
</organism>
<evidence type="ECO:0000256" key="1">
    <source>
        <dbReference type="ARBA" id="ARBA00004479"/>
    </source>
</evidence>
<proteinExistence type="inferred from homology"/>
<evidence type="ECO:0000256" key="7">
    <source>
        <dbReference type="ARBA" id="ARBA00037847"/>
    </source>
</evidence>
<comment type="caution">
    <text evidence="12">The sequence shown here is derived from an EMBL/GenBank/DDBJ whole genome shotgun (WGS) entry which is preliminary data.</text>
</comment>
<dbReference type="SUPFAM" id="SSF101576">
    <property type="entry name" value="Supernatant protein factor (SPF), C-terminal domain"/>
    <property type="match status" value="1"/>
</dbReference>
<dbReference type="Gene3D" id="2.60.120.680">
    <property type="entry name" value="GOLD domain"/>
    <property type="match status" value="1"/>
</dbReference>
<dbReference type="PANTHER" id="PTHR22811">
    <property type="entry name" value="TRANSMEMBRANE EMP24 DOMAIN-CONTAINING PROTEIN"/>
    <property type="match status" value="1"/>
</dbReference>
<dbReference type="AlphaFoldDB" id="A0A9P6TYJ2"/>
<protein>
    <recommendedName>
        <fullName evidence="11">GOLD domain-containing protein</fullName>
    </recommendedName>
</protein>
<dbReference type="Proteomes" id="UP000807716">
    <property type="component" value="Unassembled WGS sequence"/>
</dbReference>
<evidence type="ECO:0000256" key="2">
    <source>
        <dbReference type="ARBA" id="ARBA00007104"/>
    </source>
</evidence>
<evidence type="ECO:0000259" key="11">
    <source>
        <dbReference type="PROSITE" id="PS50866"/>
    </source>
</evidence>
<evidence type="ECO:0000256" key="4">
    <source>
        <dbReference type="ARBA" id="ARBA00022729"/>
    </source>
</evidence>
<dbReference type="EMBL" id="JAAAJB010000745">
    <property type="protein sequence ID" value="KAG0251507.1"/>
    <property type="molecule type" value="Genomic_DNA"/>
</dbReference>
<evidence type="ECO:0000256" key="6">
    <source>
        <dbReference type="ARBA" id="ARBA00023136"/>
    </source>
</evidence>
<feature type="domain" description="GOLD" evidence="11">
    <location>
        <begin position="40"/>
        <end position="123"/>
    </location>
</feature>
<comment type="similarity">
    <text evidence="2 8">Belongs to the EMP24/GP25L family.</text>
</comment>
<dbReference type="GO" id="GO:0016020">
    <property type="term" value="C:membrane"/>
    <property type="evidence" value="ECO:0007669"/>
    <property type="project" value="UniProtKB-SubCell"/>
</dbReference>
<evidence type="ECO:0000256" key="10">
    <source>
        <dbReference type="SAM" id="SignalP"/>
    </source>
</evidence>
<accession>A0A9P6TYJ2</accession>
<dbReference type="Pfam" id="PF01105">
    <property type="entry name" value="EMP24_GP25L"/>
    <property type="match status" value="1"/>
</dbReference>
<keyword evidence="5 9" id="KW-1133">Transmembrane helix</keyword>
<keyword evidence="6 9" id="KW-0472">Membrane</keyword>
<sequence length="221" mass="25204">MAFYSSWTSMALIAFMAILSFTSKTAEASALTYNVAAHERACFYIWAEEAGKKVAFYFAVQSGGSFDIDYEVRSPEDKVILSGEKERQGDFVFTANVVGEYSFCFSNDMSTFAEKVIDFEITMEHERRNLQVSENERGQGPNAQASAMDESVFRLSNELGRIDRIQKFFRTRENRNMATVDSTENRIFWFSVTELAMIVAMSALQVFVVRTFFSSTRRSHV</sequence>
<evidence type="ECO:0000313" key="12">
    <source>
        <dbReference type="EMBL" id="KAG0251507.1"/>
    </source>
</evidence>
<name>A0A9P6TYJ2_9FUNG</name>
<dbReference type="PROSITE" id="PS50866">
    <property type="entry name" value="GOLD"/>
    <property type="match status" value="1"/>
</dbReference>
<dbReference type="InterPro" id="IPR036598">
    <property type="entry name" value="GOLD_dom_sf"/>
</dbReference>
<evidence type="ECO:0000313" key="13">
    <source>
        <dbReference type="Proteomes" id="UP000807716"/>
    </source>
</evidence>
<comment type="subcellular location">
    <subcellularLocation>
        <location evidence="7">Endomembrane system</location>
        <topology evidence="7">Single-pass membrane protein</topology>
    </subcellularLocation>
    <subcellularLocation>
        <location evidence="1 8">Membrane</location>
        <topology evidence="1 8">Single-pass type I membrane protein</topology>
    </subcellularLocation>
</comment>
<evidence type="ECO:0000256" key="3">
    <source>
        <dbReference type="ARBA" id="ARBA00022692"/>
    </source>
</evidence>
<feature type="signal peptide" evidence="10">
    <location>
        <begin position="1"/>
        <end position="28"/>
    </location>
</feature>
<feature type="transmembrane region" description="Helical" evidence="9">
    <location>
        <begin position="187"/>
        <end position="209"/>
    </location>
</feature>
<evidence type="ECO:0000256" key="5">
    <source>
        <dbReference type="ARBA" id="ARBA00022989"/>
    </source>
</evidence>
<keyword evidence="13" id="KW-1185">Reference proteome</keyword>
<keyword evidence="4 10" id="KW-0732">Signal</keyword>
<dbReference type="InterPro" id="IPR009038">
    <property type="entry name" value="GOLD_dom"/>
</dbReference>
<gene>
    <name evidence="12" type="ORF">DFQ27_008714</name>
</gene>
<feature type="chain" id="PRO_5040233257" description="GOLD domain-containing protein" evidence="10">
    <location>
        <begin position="29"/>
        <end position="221"/>
    </location>
</feature>
<dbReference type="OrthoDB" id="1929172at2759"/>
<keyword evidence="3 8" id="KW-0812">Transmembrane</keyword>
<dbReference type="SMART" id="SM01190">
    <property type="entry name" value="EMP24_GP25L"/>
    <property type="match status" value="1"/>
</dbReference>
<dbReference type="GO" id="GO:0012505">
    <property type="term" value="C:endomembrane system"/>
    <property type="evidence" value="ECO:0007669"/>
    <property type="project" value="UniProtKB-SubCell"/>
</dbReference>
<evidence type="ECO:0000256" key="8">
    <source>
        <dbReference type="RuleBase" id="RU003827"/>
    </source>
</evidence>
<dbReference type="InterPro" id="IPR015720">
    <property type="entry name" value="Emp24-like"/>
</dbReference>